<dbReference type="RefSeq" id="WP_202062759.1">
    <property type="nucleotide sequence ID" value="NZ_JAEQMY010000033.1"/>
</dbReference>
<feature type="compositionally biased region" description="Basic and acidic residues" evidence="1">
    <location>
        <begin position="85"/>
        <end position="97"/>
    </location>
</feature>
<sequence length="205" mass="21237">MARSKLGHPPEPDVDEVMNQLVQEETGGDDFIAGPTQRNDVGDTKRAAAKATGVMGASKKLDPDLDISHVDDNRVKSGSNAGLHSFKEVPPEEDAKAGFELSNEEIAESVNTTANKSPAPRPARTEGSTGPTGMSGGAASRARVPAPGNAVDVPKGTLVRGHPTASQSGGKSTSSTGDEKPPKRSARAHSGQQQRPLSKGGNEER</sequence>
<dbReference type="AlphaFoldDB" id="A0A936ZE01"/>
<dbReference type="Proteomes" id="UP000605848">
    <property type="component" value="Unassembled WGS sequence"/>
</dbReference>
<dbReference type="EMBL" id="JAEQMY010000033">
    <property type="protein sequence ID" value="MBL0406090.1"/>
    <property type="molecule type" value="Genomic_DNA"/>
</dbReference>
<feature type="region of interest" description="Disordered" evidence="1">
    <location>
        <begin position="26"/>
        <end position="205"/>
    </location>
</feature>
<gene>
    <name evidence="2" type="ORF">JKG68_19190</name>
</gene>
<proteinExistence type="predicted"/>
<evidence type="ECO:0000313" key="3">
    <source>
        <dbReference type="Proteomes" id="UP000605848"/>
    </source>
</evidence>
<feature type="compositionally biased region" description="Low complexity" evidence="1">
    <location>
        <begin position="164"/>
        <end position="176"/>
    </location>
</feature>
<evidence type="ECO:0000256" key="1">
    <source>
        <dbReference type="SAM" id="MobiDB-lite"/>
    </source>
</evidence>
<feature type="compositionally biased region" description="Basic and acidic residues" evidence="1">
    <location>
        <begin position="59"/>
        <end position="75"/>
    </location>
</feature>
<accession>A0A936ZE01</accession>
<protein>
    <submittedName>
        <fullName evidence="2">Uncharacterized protein</fullName>
    </submittedName>
</protein>
<name>A0A936ZE01_9HYPH</name>
<evidence type="ECO:0000313" key="2">
    <source>
        <dbReference type="EMBL" id="MBL0406090.1"/>
    </source>
</evidence>
<comment type="caution">
    <text evidence="2">The sequence shown here is derived from an EMBL/GenBank/DDBJ whole genome shotgun (WGS) entry which is preliminary data.</text>
</comment>
<reference evidence="2" key="1">
    <citation type="submission" date="2021-01" db="EMBL/GenBank/DDBJ databases">
        <title>Microvirga sp.</title>
        <authorList>
            <person name="Kim M.K."/>
        </authorList>
    </citation>
    <scope>NUCLEOTIDE SEQUENCE</scope>
    <source>
        <strain evidence="2">5420S-16</strain>
    </source>
</reference>
<organism evidence="2 3">
    <name type="scientific">Microvirga aerilata</name>
    <dbReference type="NCBI Taxonomy" id="670292"/>
    <lineage>
        <taxon>Bacteria</taxon>
        <taxon>Pseudomonadati</taxon>
        <taxon>Pseudomonadota</taxon>
        <taxon>Alphaproteobacteria</taxon>
        <taxon>Hyphomicrobiales</taxon>
        <taxon>Methylobacteriaceae</taxon>
        <taxon>Microvirga</taxon>
    </lineage>
</organism>
<keyword evidence="3" id="KW-1185">Reference proteome</keyword>